<dbReference type="PRINTS" id="PR00081">
    <property type="entry name" value="GDHRDH"/>
</dbReference>
<dbReference type="PANTHER" id="PTHR42879">
    <property type="entry name" value="3-OXOACYL-(ACYL-CARRIER-PROTEIN) REDUCTASE"/>
    <property type="match status" value="1"/>
</dbReference>
<keyword evidence="3" id="KW-1185">Reference proteome</keyword>
<protein>
    <submittedName>
        <fullName evidence="2">SDR family oxidoreductase</fullName>
    </submittedName>
</protein>
<gene>
    <name evidence="2" type="ORF">PFY12_03000</name>
</gene>
<dbReference type="Pfam" id="PF13561">
    <property type="entry name" value="adh_short_C2"/>
    <property type="match status" value="1"/>
</dbReference>
<dbReference type="InterPro" id="IPR050259">
    <property type="entry name" value="SDR"/>
</dbReference>
<name>A0ABY7QN36_9FLAO</name>
<sequence length="254" mass="27459">METRTKIALVTGGSRGLGKNSAVKIAQKGLDVIITYRSNKEEADKVVEEIRALGRKAIAYQLNTKDIKSFDAFIKEVGDHLEENTGSRNIDYLINNAGTALYSPITEVTEEQLDDMVDIHFKGVFFFTQKFLPVMNNGGGIINVSSGLARFALPGSSVYGSMKAGVEMLTKYMAKELGARRIKANVVAPGAIETDFGGGRTRDDEHINAMIAGNTALGRAGLPDDIGGVVAFLCTDDARWINAQRIEVSGGMFF</sequence>
<evidence type="ECO:0000313" key="2">
    <source>
        <dbReference type="EMBL" id="WBV61097.1"/>
    </source>
</evidence>
<dbReference type="PRINTS" id="PR00080">
    <property type="entry name" value="SDRFAMILY"/>
</dbReference>
<proteinExistence type="inferred from homology"/>
<dbReference type="InterPro" id="IPR002347">
    <property type="entry name" value="SDR_fam"/>
</dbReference>
<dbReference type="EMBL" id="CP115859">
    <property type="protein sequence ID" value="WBV61097.1"/>
    <property type="molecule type" value="Genomic_DNA"/>
</dbReference>
<dbReference type="Proteomes" id="UP001210978">
    <property type="component" value="Chromosome"/>
</dbReference>
<dbReference type="Gene3D" id="3.40.50.720">
    <property type="entry name" value="NAD(P)-binding Rossmann-like Domain"/>
    <property type="match status" value="1"/>
</dbReference>
<dbReference type="RefSeq" id="WP_271149398.1">
    <property type="nucleotide sequence ID" value="NZ_CP115859.1"/>
</dbReference>
<reference evidence="2 3" key="1">
    <citation type="submission" date="2023-01" db="EMBL/GenBank/DDBJ databases">
        <title>Complete genome of Chryseobacterium camelliae VAN22-5A.</title>
        <authorList>
            <person name="Zong G."/>
            <person name="Cao G."/>
        </authorList>
    </citation>
    <scope>NUCLEOTIDE SEQUENCE [LARGE SCALE GENOMIC DNA]</scope>
    <source>
        <strain evidence="2 3">VAN22-5A</strain>
    </source>
</reference>
<dbReference type="SUPFAM" id="SSF51735">
    <property type="entry name" value="NAD(P)-binding Rossmann-fold domains"/>
    <property type="match status" value="1"/>
</dbReference>
<comment type="similarity">
    <text evidence="1">Belongs to the short-chain dehydrogenases/reductases (SDR) family.</text>
</comment>
<dbReference type="PANTHER" id="PTHR42879:SF2">
    <property type="entry name" value="3-OXOACYL-[ACYL-CARRIER-PROTEIN] REDUCTASE FABG"/>
    <property type="match status" value="1"/>
</dbReference>
<accession>A0ABY7QN36</accession>
<evidence type="ECO:0000313" key="3">
    <source>
        <dbReference type="Proteomes" id="UP001210978"/>
    </source>
</evidence>
<evidence type="ECO:0000256" key="1">
    <source>
        <dbReference type="ARBA" id="ARBA00006484"/>
    </source>
</evidence>
<organism evidence="2 3">
    <name type="scientific">Chryseobacterium camelliae</name>
    <dbReference type="NCBI Taxonomy" id="1265445"/>
    <lineage>
        <taxon>Bacteria</taxon>
        <taxon>Pseudomonadati</taxon>
        <taxon>Bacteroidota</taxon>
        <taxon>Flavobacteriia</taxon>
        <taxon>Flavobacteriales</taxon>
        <taxon>Weeksellaceae</taxon>
        <taxon>Chryseobacterium group</taxon>
        <taxon>Chryseobacterium</taxon>
    </lineage>
</organism>
<dbReference type="InterPro" id="IPR036291">
    <property type="entry name" value="NAD(P)-bd_dom_sf"/>
</dbReference>